<feature type="transmembrane region" description="Helical" evidence="1">
    <location>
        <begin position="20"/>
        <end position="40"/>
    </location>
</feature>
<organism evidence="2 3">
    <name type="scientific">Marmota marmota marmota</name>
    <name type="common">Alpine marmot</name>
    <dbReference type="NCBI Taxonomy" id="9994"/>
    <lineage>
        <taxon>Eukaryota</taxon>
        <taxon>Metazoa</taxon>
        <taxon>Chordata</taxon>
        <taxon>Craniata</taxon>
        <taxon>Vertebrata</taxon>
        <taxon>Euteleostomi</taxon>
        <taxon>Mammalia</taxon>
        <taxon>Eutheria</taxon>
        <taxon>Euarchontoglires</taxon>
        <taxon>Glires</taxon>
        <taxon>Rodentia</taxon>
        <taxon>Sciuromorpha</taxon>
        <taxon>Sciuridae</taxon>
        <taxon>Xerinae</taxon>
        <taxon>Marmotini</taxon>
        <taxon>Marmota</taxon>
    </lineage>
</organism>
<keyword evidence="3" id="KW-1185">Reference proteome</keyword>
<accession>A0A8C5Z759</accession>
<evidence type="ECO:0000256" key="1">
    <source>
        <dbReference type="SAM" id="Phobius"/>
    </source>
</evidence>
<dbReference type="AlphaFoldDB" id="A0A8C5Z759"/>
<sequence>SSDSVTQSCQDIEILWGCMLYLPVLFISEFNVLFLMLVSFTSPQHLDL</sequence>
<keyword evidence="1" id="KW-1133">Transmembrane helix</keyword>
<reference evidence="2" key="1">
    <citation type="submission" date="2025-08" db="UniProtKB">
        <authorList>
            <consortium name="Ensembl"/>
        </authorList>
    </citation>
    <scope>IDENTIFICATION</scope>
</reference>
<keyword evidence="1" id="KW-0472">Membrane</keyword>
<dbReference type="Ensembl" id="ENSMMMT00000009780.1">
    <property type="protein sequence ID" value="ENSMMMP00000008576.1"/>
    <property type="gene ID" value="ENSMMMG00000007669.1"/>
</dbReference>
<dbReference type="Proteomes" id="UP000694407">
    <property type="component" value="Unplaced"/>
</dbReference>
<name>A0A8C5Z759_MARMA</name>
<protein>
    <submittedName>
        <fullName evidence="2">Uncharacterized protein</fullName>
    </submittedName>
</protein>
<dbReference type="GeneTree" id="ENSGT01010000222851"/>
<evidence type="ECO:0000313" key="2">
    <source>
        <dbReference type="Ensembl" id="ENSMMMP00000008576.1"/>
    </source>
</evidence>
<proteinExistence type="predicted"/>
<keyword evidence="1" id="KW-0812">Transmembrane</keyword>
<evidence type="ECO:0000313" key="3">
    <source>
        <dbReference type="Proteomes" id="UP000694407"/>
    </source>
</evidence>
<reference evidence="2" key="2">
    <citation type="submission" date="2025-09" db="UniProtKB">
        <authorList>
            <consortium name="Ensembl"/>
        </authorList>
    </citation>
    <scope>IDENTIFICATION</scope>
</reference>